<keyword evidence="1" id="KW-1133">Transmembrane helix</keyword>
<proteinExistence type="predicted"/>
<organism evidence="2">
    <name type="scientific">Arundo donax</name>
    <name type="common">Giant reed</name>
    <name type="synonym">Donax arundinaceus</name>
    <dbReference type="NCBI Taxonomy" id="35708"/>
    <lineage>
        <taxon>Eukaryota</taxon>
        <taxon>Viridiplantae</taxon>
        <taxon>Streptophyta</taxon>
        <taxon>Embryophyta</taxon>
        <taxon>Tracheophyta</taxon>
        <taxon>Spermatophyta</taxon>
        <taxon>Magnoliopsida</taxon>
        <taxon>Liliopsida</taxon>
        <taxon>Poales</taxon>
        <taxon>Poaceae</taxon>
        <taxon>PACMAD clade</taxon>
        <taxon>Arundinoideae</taxon>
        <taxon>Arundineae</taxon>
        <taxon>Arundo</taxon>
    </lineage>
</organism>
<sequence>MSFAGMGGLCHSHVLEKGCLVSSVYQMVRITVSSVPDGLIAIILSGSCLGAIALAFRCRQILVPTVLFP</sequence>
<reference evidence="2" key="2">
    <citation type="journal article" date="2015" name="Data Brief">
        <title>Shoot transcriptome of the giant reed, Arundo donax.</title>
        <authorList>
            <person name="Barrero R.A."/>
            <person name="Guerrero F.D."/>
            <person name="Moolhuijzen P."/>
            <person name="Goolsby J.A."/>
            <person name="Tidwell J."/>
            <person name="Bellgard S.E."/>
            <person name="Bellgard M.I."/>
        </authorList>
    </citation>
    <scope>NUCLEOTIDE SEQUENCE</scope>
    <source>
        <tissue evidence="2">Shoot tissue taken approximately 20 cm above the soil surface</tissue>
    </source>
</reference>
<evidence type="ECO:0000313" key="2">
    <source>
        <dbReference type="EMBL" id="JAE37680.1"/>
    </source>
</evidence>
<name>A0A0A9HKL4_ARUDO</name>
<evidence type="ECO:0000256" key="1">
    <source>
        <dbReference type="SAM" id="Phobius"/>
    </source>
</evidence>
<protein>
    <submittedName>
        <fullName evidence="2">Uncharacterized protein</fullName>
    </submittedName>
</protein>
<accession>A0A0A9HKL4</accession>
<keyword evidence="1" id="KW-0812">Transmembrane</keyword>
<reference evidence="2" key="1">
    <citation type="submission" date="2014-09" db="EMBL/GenBank/DDBJ databases">
        <authorList>
            <person name="Magalhaes I.L.F."/>
            <person name="Oliveira U."/>
            <person name="Santos F.R."/>
            <person name="Vidigal T.H.D.A."/>
            <person name="Brescovit A.D."/>
            <person name="Santos A.J."/>
        </authorList>
    </citation>
    <scope>NUCLEOTIDE SEQUENCE</scope>
    <source>
        <tissue evidence="2">Shoot tissue taken approximately 20 cm above the soil surface</tissue>
    </source>
</reference>
<feature type="transmembrane region" description="Helical" evidence="1">
    <location>
        <begin position="38"/>
        <end position="56"/>
    </location>
</feature>
<dbReference type="EMBL" id="GBRH01160216">
    <property type="protein sequence ID" value="JAE37680.1"/>
    <property type="molecule type" value="Transcribed_RNA"/>
</dbReference>
<dbReference type="AlphaFoldDB" id="A0A0A9HKL4"/>
<keyword evidence="1" id="KW-0472">Membrane</keyword>